<dbReference type="KEGG" id="saes:HBH39_14000"/>
<keyword evidence="2" id="KW-1185">Reference proteome</keyword>
<dbReference type="AlphaFoldDB" id="A0A6G9QM49"/>
<dbReference type="Proteomes" id="UP000502608">
    <property type="component" value="Chromosome"/>
</dbReference>
<gene>
    <name evidence="1" type="ORF">HBH39_14000</name>
</gene>
<name>A0A6G9QM49_9GAMM</name>
<dbReference type="EMBL" id="CP050313">
    <property type="protein sequence ID" value="QIR15468.1"/>
    <property type="molecule type" value="Genomic_DNA"/>
</dbReference>
<evidence type="ECO:0000313" key="2">
    <source>
        <dbReference type="Proteomes" id="UP000502608"/>
    </source>
</evidence>
<evidence type="ECO:0000313" key="1">
    <source>
        <dbReference type="EMBL" id="QIR15468.1"/>
    </source>
</evidence>
<sequence>MQLSEIKQAIAVQSLHPTIISYADSNHYLLGVKDDNGNFRSARSKDGKLLSLNSIKQAEELLKLQGIRYAIIEMQTAYDEMIGNSYNNHCRYRVNF</sequence>
<dbReference type="Pfam" id="PF20090">
    <property type="entry name" value="DUF6482"/>
    <property type="match status" value="1"/>
</dbReference>
<proteinExistence type="predicted"/>
<dbReference type="RefSeq" id="WP_167679269.1">
    <property type="nucleotide sequence ID" value="NZ_CP050313.1"/>
</dbReference>
<protein>
    <submittedName>
        <fullName evidence="1">Uncharacterized protein</fullName>
    </submittedName>
</protein>
<organism evidence="1 2">
    <name type="scientific">Shewanella aestuarii</name>
    <dbReference type="NCBI Taxonomy" id="1028752"/>
    <lineage>
        <taxon>Bacteria</taxon>
        <taxon>Pseudomonadati</taxon>
        <taxon>Pseudomonadota</taxon>
        <taxon>Gammaproteobacteria</taxon>
        <taxon>Alteromonadales</taxon>
        <taxon>Shewanellaceae</taxon>
        <taxon>Shewanella</taxon>
    </lineage>
</organism>
<reference evidence="1 2" key="1">
    <citation type="submission" date="2020-03" db="EMBL/GenBank/DDBJ databases">
        <title>Complete genome sequence of Shewanella sp.</title>
        <authorList>
            <person name="Kim Y.-S."/>
            <person name="Kim S.-J."/>
            <person name="Jung H.-K."/>
            <person name="Kim K.-H."/>
        </authorList>
    </citation>
    <scope>NUCLEOTIDE SEQUENCE [LARGE SCALE GENOMIC DNA]</scope>
    <source>
        <strain evidence="1 2">PN3F2</strain>
    </source>
</reference>
<accession>A0A6G9QM49</accession>
<dbReference type="InterPro" id="IPR045508">
    <property type="entry name" value="DUF6482"/>
</dbReference>